<dbReference type="AlphaFoldDB" id="A0A248JPV4"/>
<evidence type="ECO:0000313" key="2">
    <source>
        <dbReference type="EMBL" id="ASG20566.1"/>
    </source>
</evidence>
<protein>
    <recommendedName>
        <fullName evidence="1">DUF1902 domain-containing protein</fullName>
    </recommendedName>
</protein>
<feature type="domain" description="DUF1902" evidence="1">
    <location>
        <begin position="9"/>
        <end position="49"/>
    </location>
</feature>
<proteinExistence type="predicted"/>
<sequence>MMPQKIFRVFATWDMDAQVWSVTDSDVPGLAAEAETIEDLEAKLRELVP</sequence>
<keyword evidence="3" id="KW-1185">Reference proteome</keyword>
<accession>A0A248JPV4</accession>
<evidence type="ECO:0000313" key="3">
    <source>
        <dbReference type="Proteomes" id="UP000197153"/>
    </source>
</evidence>
<name>A0A248JPV4_9PROT</name>
<dbReference type="Gene3D" id="3.30.2390.10">
    <property type="entry name" value="TTHA1013-like"/>
    <property type="match status" value="1"/>
</dbReference>
<dbReference type="InterPro" id="IPR015066">
    <property type="entry name" value="DUF1902"/>
</dbReference>
<reference evidence="2 3" key="1">
    <citation type="submission" date="2017-06" db="EMBL/GenBank/DDBJ databases">
        <title>Complete genome sequence of Nitrospirillum amazonense strain CBAmC, an endophytic nitrogen-fixing and plant growth-promoting bacterium, isolated from sugarcane.</title>
        <authorList>
            <person name="Schwab S."/>
            <person name="dos Santos Teixeira K.R."/>
            <person name="Simoes Araujo J.L."/>
            <person name="Soares Vidal M."/>
            <person name="Borges de Freitas H.R."/>
            <person name="Rivello Crivelaro A.L."/>
            <person name="Bueno de Camargo Nunes A."/>
            <person name="dos Santos C.M."/>
            <person name="Palmeira da Silva Rosa D."/>
            <person name="da Silva Padilha D."/>
            <person name="da Silva E."/>
            <person name="Araujo Terra L."/>
            <person name="Soares Mendes V."/>
            <person name="Farinelli L."/>
            <person name="Magalhaes Cruz L."/>
            <person name="Baldani J.I."/>
        </authorList>
    </citation>
    <scope>NUCLEOTIDE SEQUENCE [LARGE SCALE GENOMIC DNA]</scope>
    <source>
        <strain evidence="2 3">CBAmC</strain>
    </source>
</reference>
<organism evidence="2 3">
    <name type="scientific">Nitrospirillum viridazoti CBAmc</name>
    <dbReference type="NCBI Taxonomy" id="1441467"/>
    <lineage>
        <taxon>Bacteria</taxon>
        <taxon>Pseudomonadati</taxon>
        <taxon>Pseudomonadota</taxon>
        <taxon>Alphaproteobacteria</taxon>
        <taxon>Rhodospirillales</taxon>
        <taxon>Azospirillaceae</taxon>
        <taxon>Nitrospirillum</taxon>
        <taxon>Nitrospirillum viridazoti</taxon>
    </lineage>
</organism>
<dbReference type="SUPFAM" id="SSF143100">
    <property type="entry name" value="TTHA1013/TTHA0281-like"/>
    <property type="match status" value="1"/>
</dbReference>
<dbReference type="Proteomes" id="UP000197153">
    <property type="component" value="Chromosome 1"/>
</dbReference>
<dbReference type="RefSeq" id="WP_088871418.1">
    <property type="nucleotide sequence ID" value="NZ_CP022110.1"/>
</dbReference>
<dbReference type="InterPro" id="IPR035069">
    <property type="entry name" value="TTHA1013/TTHA0281-like"/>
</dbReference>
<gene>
    <name evidence="2" type="ORF">Y958_06880</name>
</gene>
<evidence type="ECO:0000259" key="1">
    <source>
        <dbReference type="Pfam" id="PF08972"/>
    </source>
</evidence>
<dbReference type="EMBL" id="CP022110">
    <property type="protein sequence ID" value="ASG20566.1"/>
    <property type="molecule type" value="Genomic_DNA"/>
</dbReference>
<dbReference type="KEGG" id="nao:Y958_06880"/>
<dbReference type="Pfam" id="PF08972">
    <property type="entry name" value="DUF1902"/>
    <property type="match status" value="1"/>
</dbReference>